<evidence type="ECO:0000313" key="2">
    <source>
        <dbReference type="Proteomes" id="UP000242188"/>
    </source>
</evidence>
<dbReference type="EMBL" id="NEDP02003777">
    <property type="protein sequence ID" value="OWF47757.1"/>
    <property type="molecule type" value="Genomic_DNA"/>
</dbReference>
<proteinExistence type="predicted"/>
<reference evidence="1 2" key="1">
    <citation type="journal article" date="2017" name="Nat. Ecol. Evol.">
        <title>Scallop genome provides insights into evolution of bilaterian karyotype and development.</title>
        <authorList>
            <person name="Wang S."/>
            <person name="Zhang J."/>
            <person name="Jiao W."/>
            <person name="Li J."/>
            <person name="Xun X."/>
            <person name="Sun Y."/>
            <person name="Guo X."/>
            <person name="Huan P."/>
            <person name="Dong B."/>
            <person name="Zhang L."/>
            <person name="Hu X."/>
            <person name="Sun X."/>
            <person name="Wang J."/>
            <person name="Zhao C."/>
            <person name="Wang Y."/>
            <person name="Wang D."/>
            <person name="Huang X."/>
            <person name="Wang R."/>
            <person name="Lv J."/>
            <person name="Li Y."/>
            <person name="Zhang Z."/>
            <person name="Liu B."/>
            <person name="Lu W."/>
            <person name="Hui Y."/>
            <person name="Liang J."/>
            <person name="Zhou Z."/>
            <person name="Hou R."/>
            <person name="Li X."/>
            <person name="Liu Y."/>
            <person name="Li H."/>
            <person name="Ning X."/>
            <person name="Lin Y."/>
            <person name="Zhao L."/>
            <person name="Xing Q."/>
            <person name="Dou J."/>
            <person name="Li Y."/>
            <person name="Mao J."/>
            <person name="Guo H."/>
            <person name="Dou H."/>
            <person name="Li T."/>
            <person name="Mu C."/>
            <person name="Jiang W."/>
            <person name="Fu Q."/>
            <person name="Fu X."/>
            <person name="Miao Y."/>
            <person name="Liu J."/>
            <person name="Yu Q."/>
            <person name="Li R."/>
            <person name="Liao H."/>
            <person name="Li X."/>
            <person name="Kong Y."/>
            <person name="Jiang Z."/>
            <person name="Chourrout D."/>
            <person name="Li R."/>
            <person name="Bao Z."/>
        </authorList>
    </citation>
    <scope>NUCLEOTIDE SEQUENCE [LARGE SCALE GENOMIC DNA]</scope>
    <source>
        <strain evidence="1 2">PY_sf001</strain>
    </source>
</reference>
<organism evidence="1 2">
    <name type="scientific">Mizuhopecten yessoensis</name>
    <name type="common">Japanese scallop</name>
    <name type="synonym">Patinopecten yessoensis</name>
    <dbReference type="NCBI Taxonomy" id="6573"/>
    <lineage>
        <taxon>Eukaryota</taxon>
        <taxon>Metazoa</taxon>
        <taxon>Spiralia</taxon>
        <taxon>Lophotrochozoa</taxon>
        <taxon>Mollusca</taxon>
        <taxon>Bivalvia</taxon>
        <taxon>Autobranchia</taxon>
        <taxon>Pteriomorphia</taxon>
        <taxon>Pectinida</taxon>
        <taxon>Pectinoidea</taxon>
        <taxon>Pectinidae</taxon>
        <taxon>Mizuhopecten</taxon>
    </lineage>
</organism>
<name>A0A210QG70_MIZYE</name>
<gene>
    <name evidence="1" type="ORF">KP79_PYT17579</name>
</gene>
<dbReference type="AlphaFoldDB" id="A0A210QG70"/>
<accession>A0A210QG70</accession>
<keyword evidence="2" id="KW-1185">Reference proteome</keyword>
<comment type="caution">
    <text evidence="1">The sequence shown here is derived from an EMBL/GenBank/DDBJ whole genome shotgun (WGS) entry which is preliminary data.</text>
</comment>
<evidence type="ECO:0000313" key="1">
    <source>
        <dbReference type="EMBL" id="OWF47757.1"/>
    </source>
</evidence>
<dbReference type="Proteomes" id="UP000242188">
    <property type="component" value="Unassembled WGS sequence"/>
</dbReference>
<sequence length="74" mass="8083">MAEIEDEGSLGLDVLMKEEGPADGKLSEDILKMNGEKISCIQVGCPQLLRKVTVSEGYEKISNVVVDRFDPADE</sequence>
<protein>
    <submittedName>
        <fullName evidence="1">Uncharacterized protein</fullName>
    </submittedName>
</protein>